<evidence type="ECO:0000313" key="3">
    <source>
        <dbReference type="RefSeq" id="XP_033771004.1"/>
    </source>
</evidence>
<dbReference type="KEGG" id="gsh:117345858"/>
<evidence type="ECO:0000256" key="1">
    <source>
        <dbReference type="SAM" id="MobiDB-lite"/>
    </source>
</evidence>
<dbReference type="RefSeq" id="XP_033771004.1">
    <property type="nucleotide sequence ID" value="XM_033915113.1"/>
</dbReference>
<gene>
    <name evidence="3" type="primary">LOC117345858</name>
</gene>
<name>A0A6P8NKC1_GEOSA</name>
<sequence length="323" mass="36235">MLKRRGRSAVGASWRSDVPSFSRIDEMLRRLQGAVLPMSATSPLRVPEHSEIGVVSPGLETTLSPDLRAPPPRPRSTSSPGVEETPEMGEVLSSEAARTLLETEEAVLSDQGITAEEPGVGQATGGEGFQPELNQESFSSSDGEHFYTQQSFPIWEKPAQVTLDSLWDLIANFAKTISPNFQYIEVKLIQHSRELKDLTANLTVSKASFQKLDQDILMTKQVKKLETLENNSRNNNLRLINFPRLTMVTLREMLRRYLIEILQVSEETLPPFVQVYYLPNKDGAQLQSKKLNQAPLNISKILETSDRDSYTFYNDSDCSSCNR</sequence>
<organism evidence="2 3">
    <name type="scientific">Geotrypetes seraphini</name>
    <name type="common">Gaboon caecilian</name>
    <name type="synonym">Caecilia seraphini</name>
    <dbReference type="NCBI Taxonomy" id="260995"/>
    <lineage>
        <taxon>Eukaryota</taxon>
        <taxon>Metazoa</taxon>
        <taxon>Chordata</taxon>
        <taxon>Craniata</taxon>
        <taxon>Vertebrata</taxon>
        <taxon>Euteleostomi</taxon>
        <taxon>Amphibia</taxon>
        <taxon>Gymnophiona</taxon>
        <taxon>Geotrypetes</taxon>
    </lineage>
</organism>
<feature type="compositionally biased region" description="Polar residues" evidence="1">
    <location>
        <begin position="132"/>
        <end position="143"/>
    </location>
</feature>
<dbReference type="InParanoid" id="A0A6P8NKC1"/>
<protein>
    <submittedName>
        <fullName evidence="3">Uncharacterized protein LOC117345858</fullName>
    </submittedName>
</protein>
<feature type="region of interest" description="Disordered" evidence="1">
    <location>
        <begin position="58"/>
        <end position="89"/>
    </location>
</feature>
<feature type="region of interest" description="Disordered" evidence="1">
    <location>
        <begin position="108"/>
        <end position="143"/>
    </location>
</feature>
<dbReference type="Proteomes" id="UP000515159">
    <property type="component" value="Chromosome 11"/>
</dbReference>
<evidence type="ECO:0000313" key="2">
    <source>
        <dbReference type="Proteomes" id="UP000515159"/>
    </source>
</evidence>
<dbReference type="AlphaFoldDB" id="A0A6P8NKC1"/>
<proteinExistence type="predicted"/>
<keyword evidence="2" id="KW-1185">Reference proteome</keyword>
<accession>A0A6P8NKC1</accession>
<dbReference type="GeneID" id="117345858"/>
<reference evidence="3" key="1">
    <citation type="submission" date="2025-08" db="UniProtKB">
        <authorList>
            <consortium name="RefSeq"/>
        </authorList>
    </citation>
    <scope>IDENTIFICATION</scope>
</reference>